<evidence type="ECO:0000256" key="1">
    <source>
        <dbReference type="ARBA" id="ARBA00010641"/>
    </source>
</evidence>
<gene>
    <name evidence="8" type="ORF">OHA22_12815</name>
</gene>
<dbReference type="SUPFAM" id="SSF88946">
    <property type="entry name" value="Sigma2 domain of RNA polymerase sigma factors"/>
    <property type="match status" value="1"/>
</dbReference>
<feature type="domain" description="RNA polymerase sigma factor 70 region 4 type 2" evidence="7">
    <location>
        <begin position="121"/>
        <end position="172"/>
    </location>
</feature>
<dbReference type="InterPro" id="IPR013324">
    <property type="entry name" value="RNA_pol_sigma_r3/r4-like"/>
</dbReference>
<dbReference type="GO" id="GO:0016987">
    <property type="term" value="F:sigma factor activity"/>
    <property type="evidence" value="ECO:0007669"/>
    <property type="project" value="UniProtKB-KW"/>
</dbReference>
<dbReference type="Gene3D" id="1.10.1740.10">
    <property type="match status" value="1"/>
</dbReference>
<proteinExistence type="inferred from homology"/>
<dbReference type="InterPro" id="IPR013249">
    <property type="entry name" value="RNA_pol_sigma70_r4_t2"/>
</dbReference>
<dbReference type="InterPro" id="IPR014284">
    <property type="entry name" value="RNA_pol_sigma-70_dom"/>
</dbReference>
<dbReference type="AlphaFoldDB" id="A0AAU1ZXT3"/>
<keyword evidence="3" id="KW-0731">Sigma factor</keyword>
<name>A0AAU1ZXT3_9ACTN</name>
<feature type="region of interest" description="Disordered" evidence="5">
    <location>
        <begin position="186"/>
        <end position="212"/>
    </location>
</feature>
<dbReference type="NCBIfam" id="TIGR02937">
    <property type="entry name" value="sigma70-ECF"/>
    <property type="match status" value="1"/>
</dbReference>
<protein>
    <submittedName>
        <fullName evidence="8">RNA polymerase sigma factor</fullName>
    </submittedName>
</protein>
<evidence type="ECO:0000313" key="8">
    <source>
        <dbReference type="EMBL" id="WTT16345.1"/>
    </source>
</evidence>
<evidence type="ECO:0000256" key="2">
    <source>
        <dbReference type="ARBA" id="ARBA00023015"/>
    </source>
</evidence>
<sequence>MEPPFRARIRAGDENSFRVLFQDHGRAVYNHCFRLTGDWSVAEDCVSLTFLETWRMRERVEPDGGSLLPWLLGIATNVVHHRRRTARRHRALMERMPPPGLLPDFADEVVGRLEDQERIAAVRKALDQLSRPDREVLALCVWAGLDYAATAEALGTPVGTVRSRLSRARRRLEKLALRNLERNLEPAAVRRQQTGDRHEAVRPSSGKGEGPW</sequence>
<dbReference type="EMBL" id="CP108222">
    <property type="protein sequence ID" value="WTT16345.1"/>
    <property type="molecule type" value="Genomic_DNA"/>
</dbReference>
<keyword evidence="4" id="KW-0804">Transcription</keyword>
<evidence type="ECO:0000259" key="7">
    <source>
        <dbReference type="Pfam" id="PF08281"/>
    </source>
</evidence>
<dbReference type="InterPro" id="IPR007627">
    <property type="entry name" value="RNA_pol_sigma70_r2"/>
</dbReference>
<dbReference type="Pfam" id="PF04542">
    <property type="entry name" value="Sigma70_r2"/>
    <property type="match status" value="1"/>
</dbReference>
<dbReference type="GO" id="GO:0003677">
    <property type="term" value="F:DNA binding"/>
    <property type="evidence" value="ECO:0007669"/>
    <property type="project" value="InterPro"/>
</dbReference>
<dbReference type="SUPFAM" id="SSF88659">
    <property type="entry name" value="Sigma3 and sigma4 domains of RNA polymerase sigma factors"/>
    <property type="match status" value="1"/>
</dbReference>
<dbReference type="PANTHER" id="PTHR43133:SF25">
    <property type="entry name" value="RNA POLYMERASE SIGMA FACTOR RFAY-RELATED"/>
    <property type="match status" value="1"/>
</dbReference>
<dbReference type="InterPro" id="IPR039425">
    <property type="entry name" value="RNA_pol_sigma-70-like"/>
</dbReference>
<dbReference type="InterPro" id="IPR036388">
    <property type="entry name" value="WH-like_DNA-bd_sf"/>
</dbReference>
<dbReference type="PANTHER" id="PTHR43133">
    <property type="entry name" value="RNA POLYMERASE ECF-TYPE SIGMA FACTO"/>
    <property type="match status" value="1"/>
</dbReference>
<keyword evidence="2" id="KW-0805">Transcription regulation</keyword>
<dbReference type="GO" id="GO:0006352">
    <property type="term" value="P:DNA-templated transcription initiation"/>
    <property type="evidence" value="ECO:0007669"/>
    <property type="project" value="InterPro"/>
</dbReference>
<dbReference type="InterPro" id="IPR013325">
    <property type="entry name" value="RNA_pol_sigma_r2"/>
</dbReference>
<accession>A0AAU1ZXT3</accession>
<evidence type="ECO:0000256" key="4">
    <source>
        <dbReference type="ARBA" id="ARBA00023163"/>
    </source>
</evidence>
<feature type="domain" description="RNA polymerase sigma-70 region 2" evidence="6">
    <location>
        <begin position="20"/>
        <end position="88"/>
    </location>
</feature>
<evidence type="ECO:0000259" key="6">
    <source>
        <dbReference type="Pfam" id="PF04542"/>
    </source>
</evidence>
<comment type="similarity">
    <text evidence="1">Belongs to the sigma-70 factor family. ECF subfamily.</text>
</comment>
<organism evidence="8">
    <name type="scientific">Streptomyces sp. NBC_00093</name>
    <dbReference type="NCBI Taxonomy" id="2975649"/>
    <lineage>
        <taxon>Bacteria</taxon>
        <taxon>Bacillati</taxon>
        <taxon>Actinomycetota</taxon>
        <taxon>Actinomycetes</taxon>
        <taxon>Kitasatosporales</taxon>
        <taxon>Streptomycetaceae</taxon>
        <taxon>Streptomyces</taxon>
    </lineage>
</organism>
<reference evidence="8" key="1">
    <citation type="submission" date="2022-10" db="EMBL/GenBank/DDBJ databases">
        <title>The complete genomes of actinobacterial strains from the NBC collection.</title>
        <authorList>
            <person name="Joergensen T.S."/>
            <person name="Alvarez Arevalo M."/>
            <person name="Sterndorff E.B."/>
            <person name="Faurdal D."/>
            <person name="Vuksanovic O."/>
            <person name="Mourched A.-S."/>
            <person name="Charusanti P."/>
            <person name="Shaw S."/>
            <person name="Blin K."/>
            <person name="Weber T."/>
        </authorList>
    </citation>
    <scope>NUCLEOTIDE SEQUENCE</scope>
    <source>
        <strain evidence="8">NBC_00093</strain>
    </source>
</reference>
<dbReference type="Pfam" id="PF08281">
    <property type="entry name" value="Sigma70_r4_2"/>
    <property type="match status" value="1"/>
</dbReference>
<evidence type="ECO:0000256" key="5">
    <source>
        <dbReference type="SAM" id="MobiDB-lite"/>
    </source>
</evidence>
<evidence type="ECO:0000256" key="3">
    <source>
        <dbReference type="ARBA" id="ARBA00023082"/>
    </source>
</evidence>
<dbReference type="Gene3D" id="1.10.10.10">
    <property type="entry name" value="Winged helix-like DNA-binding domain superfamily/Winged helix DNA-binding domain"/>
    <property type="match status" value="1"/>
</dbReference>